<evidence type="ECO:0000259" key="9">
    <source>
        <dbReference type="PROSITE" id="PS51757"/>
    </source>
</evidence>
<evidence type="ECO:0000256" key="1">
    <source>
        <dbReference type="ARBA" id="ARBA00008314"/>
    </source>
</evidence>
<evidence type="ECO:0000313" key="10">
    <source>
        <dbReference type="EMBL" id="PFX32989.1"/>
    </source>
</evidence>
<dbReference type="STRING" id="50429.A0A2B4SUZ0"/>
<dbReference type="GO" id="GO:0051015">
    <property type="term" value="F:actin filament binding"/>
    <property type="evidence" value="ECO:0007669"/>
    <property type="project" value="TreeGrafter"/>
</dbReference>
<dbReference type="PROSITE" id="PS51757">
    <property type="entry name" value="TH1"/>
    <property type="match status" value="1"/>
</dbReference>
<dbReference type="PANTHER" id="PTHR13140:SF679">
    <property type="entry name" value="UNCONVENTIONAL MYOSIN IC"/>
    <property type="match status" value="1"/>
</dbReference>
<evidence type="ECO:0000256" key="6">
    <source>
        <dbReference type="ARBA" id="ARBA00023203"/>
    </source>
</evidence>
<feature type="region of interest" description="Actin-binding" evidence="7">
    <location>
        <begin position="535"/>
        <end position="557"/>
    </location>
</feature>
<keyword evidence="4 7" id="KW-0518">Myosin</keyword>
<dbReference type="CDD" id="cd01378">
    <property type="entry name" value="MYSc_Myo1"/>
    <property type="match status" value="1"/>
</dbReference>
<dbReference type="InterPro" id="IPR036072">
    <property type="entry name" value="MYSc_Myo1"/>
</dbReference>
<feature type="domain" description="TH1" evidence="9">
    <location>
        <begin position="812"/>
        <end position="994"/>
    </location>
</feature>
<dbReference type="Gene3D" id="1.20.5.4820">
    <property type="match status" value="1"/>
</dbReference>
<dbReference type="Pfam" id="PF06017">
    <property type="entry name" value="Myosin_TH1"/>
    <property type="match status" value="1"/>
</dbReference>
<evidence type="ECO:0000256" key="3">
    <source>
        <dbReference type="ARBA" id="ARBA00022840"/>
    </source>
</evidence>
<dbReference type="SMART" id="SM00242">
    <property type="entry name" value="MYSc"/>
    <property type="match status" value="1"/>
</dbReference>
<dbReference type="EMBL" id="LSMT01000017">
    <property type="protein sequence ID" value="PFX32989.1"/>
    <property type="molecule type" value="Genomic_DNA"/>
</dbReference>
<dbReference type="GO" id="GO:0005737">
    <property type="term" value="C:cytoplasm"/>
    <property type="evidence" value="ECO:0007669"/>
    <property type="project" value="TreeGrafter"/>
</dbReference>
<protein>
    <submittedName>
        <fullName evidence="10">Unconventional myosin-Ic</fullName>
    </submittedName>
</protein>
<proteinExistence type="inferred from homology"/>
<feature type="binding site" evidence="7">
    <location>
        <begin position="105"/>
        <end position="112"/>
    </location>
    <ligand>
        <name>ATP</name>
        <dbReference type="ChEBI" id="CHEBI:30616"/>
    </ligand>
</feature>
<keyword evidence="6 7" id="KW-0009">Actin-binding</keyword>
<evidence type="ECO:0000259" key="8">
    <source>
        <dbReference type="PROSITE" id="PS51456"/>
    </source>
</evidence>
<dbReference type="Proteomes" id="UP000225706">
    <property type="component" value="Unassembled WGS sequence"/>
</dbReference>
<sequence length="999" mass="114845">MESDLQARDRIGVQDFVLLEDFKSEDAFLENLRKRYNSGLIYTYIGTVVVSVNPYKTLPIYNQDVIEKYRGENLYELPPHVYAISDSAYRSMKEERVDQCVLISGESGSGKTEASKKILEYLAAISTHSDDVERIKDRLLESNPVLEAFGNARTNRNDNSSRFGKYMDIQFDFKGSPVGGHIINYLLEKSRVVHQAKGERNFHIFYQLLQGGGDQLLENLELEQESSQYFYLNQGGDTHVKTLNDAADFNHVKKALSVIEFSAEEQDALFAIIASVLHLGTVGFLEPEVEHGEVKLENGRPVNIISKLLGCPEEVLERALTSRTLETKGDKVRTPLTSEQAIYARDALAKAVYDRMFTWLVGRINTSLKNKSYRGKKTLMGLLDIYGFEIFESNSFEQFCINYCNEKLQQLFIELTLNEEQEEYRKEGIKWEKVEFFDNKIICDLIEARHQGVIALLEFRLKHYAGDVTYCVNGDTYLNIFHAGFMDKNNDLLFRDLKEAMCSSTNCITSEVFPKKEMESLKRPETAGTQFKTSLNNLMTILMSKQPSYVRCIKPNDSKKADIFQDDLVRHQVKYLGLMENLRVRRAGFAYRRPFPFFLQRYKCLCPDTWPVWYDDPGEGVKKICEHLNYKPDEYRIGKSKIFIRFPQTLFSTEDAFQAKKPALATIIQAQFKGYYQRQKYVRLQLAVIVIAKHWRQVRAQRLLEQRRKAANRIRKFIKGLITRNQPASEENTDFIAYVRKSYLLLLTKHLPRSVLDKSWPKPPGSMVEVSEQLHRMHTLHLVRKYVKGITPERKAQLDMKVTASEVFKGKKASYEESIPLPFEPHRLSVALEMVKKTVVTDKQIIPSSETIRYCTGVHKYDRNGYKLRTRVLILTEQAIYILDDKTYKLKHRITNSSLTGISVSSKTDEVLVLHLPIEDKGDKGDLILTSTHVIETVVYILNALNNNQLLKIETGEIKHNMAKDKTGTISFYDGSELLIKKGQTGDLEVTAPVPKTVK</sequence>
<dbReference type="GO" id="GO:0005902">
    <property type="term" value="C:microvillus"/>
    <property type="evidence" value="ECO:0007669"/>
    <property type="project" value="TreeGrafter"/>
</dbReference>
<dbReference type="Gene3D" id="1.20.58.530">
    <property type="match status" value="2"/>
</dbReference>
<gene>
    <name evidence="10" type="primary">MYO1C</name>
    <name evidence="10" type="ORF">AWC38_SpisGene2227</name>
</gene>
<dbReference type="PROSITE" id="PS51456">
    <property type="entry name" value="MYOSIN_MOTOR"/>
    <property type="match status" value="1"/>
</dbReference>
<evidence type="ECO:0000256" key="5">
    <source>
        <dbReference type="ARBA" id="ARBA00023175"/>
    </source>
</evidence>
<dbReference type="GO" id="GO:0016459">
    <property type="term" value="C:myosin complex"/>
    <property type="evidence" value="ECO:0007669"/>
    <property type="project" value="UniProtKB-KW"/>
</dbReference>
<dbReference type="OrthoDB" id="6108017at2759"/>
<dbReference type="GO" id="GO:0007015">
    <property type="term" value="P:actin filament organization"/>
    <property type="evidence" value="ECO:0007669"/>
    <property type="project" value="TreeGrafter"/>
</dbReference>
<feature type="domain" description="Myosin motor" evidence="8">
    <location>
        <begin position="12"/>
        <end position="658"/>
    </location>
</feature>
<dbReference type="GO" id="GO:0030048">
    <property type="term" value="P:actin filament-based movement"/>
    <property type="evidence" value="ECO:0007669"/>
    <property type="project" value="TreeGrafter"/>
</dbReference>
<dbReference type="Gene3D" id="1.20.120.720">
    <property type="entry name" value="Myosin VI head, motor domain, U50 subdomain"/>
    <property type="match status" value="1"/>
</dbReference>
<comment type="similarity">
    <text evidence="1 7">Belongs to the TRAFAC class myosin-kinesin ATPase superfamily. Myosin family.</text>
</comment>
<keyword evidence="5 7" id="KW-0505">Motor protein</keyword>
<dbReference type="GO" id="GO:0000146">
    <property type="term" value="F:microfilament motor activity"/>
    <property type="evidence" value="ECO:0007669"/>
    <property type="project" value="TreeGrafter"/>
</dbReference>
<dbReference type="InterPro" id="IPR001609">
    <property type="entry name" value="Myosin_head_motor_dom-like"/>
</dbReference>
<evidence type="ECO:0000313" key="11">
    <source>
        <dbReference type="Proteomes" id="UP000225706"/>
    </source>
</evidence>
<keyword evidence="2 7" id="KW-0547">Nucleotide-binding</keyword>
<dbReference type="InterPro" id="IPR010926">
    <property type="entry name" value="Myosin_TH1"/>
</dbReference>
<dbReference type="PROSITE" id="PS50096">
    <property type="entry name" value="IQ"/>
    <property type="match status" value="1"/>
</dbReference>
<dbReference type="FunFam" id="1.10.10.820:FF:000001">
    <property type="entry name" value="Myosin heavy chain"/>
    <property type="match status" value="1"/>
</dbReference>
<organism evidence="10 11">
    <name type="scientific">Stylophora pistillata</name>
    <name type="common">Smooth cauliflower coral</name>
    <dbReference type="NCBI Taxonomy" id="50429"/>
    <lineage>
        <taxon>Eukaryota</taxon>
        <taxon>Metazoa</taxon>
        <taxon>Cnidaria</taxon>
        <taxon>Anthozoa</taxon>
        <taxon>Hexacorallia</taxon>
        <taxon>Scleractinia</taxon>
        <taxon>Astrocoeniina</taxon>
        <taxon>Pocilloporidae</taxon>
        <taxon>Stylophora</taxon>
    </lineage>
</organism>
<dbReference type="GO" id="GO:0005886">
    <property type="term" value="C:plasma membrane"/>
    <property type="evidence" value="ECO:0007669"/>
    <property type="project" value="TreeGrafter"/>
</dbReference>
<evidence type="ECO:0000256" key="4">
    <source>
        <dbReference type="ARBA" id="ARBA00023123"/>
    </source>
</evidence>
<dbReference type="InterPro" id="IPR036961">
    <property type="entry name" value="Kinesin_motor_dom_sf"/>
</dbReference>
<keyword evidence="3 7" id="KW-0067">ATP-binding</keyword>
<comment type="caution">
    <text evidence="10">The sequence shown here is derived from an EMBL/GenBank/DDBJ whole genome shotgun (WGS) entry which is preliminary data.</text>
</comment>
<dbReference type="Gene3D" id="3.40.850.10">
    <property type="entry name" value="Kinesin motor domain"/>
    <property type="match status" value="2"/>
</dbReference>
<dbReference type="GO" id="GO:0006897">
    <property type="term" value="P:endocytosis"/>
    <property type="evidence" value="ECO:0007669"/>
    <property type="project" value="TreeGrafter"/>
</dbReference>
<dbReference type="InterPro" id="IPR000048">
    <property type="entry name" value="IQ_motif_EF-hand-BS"/>
</dbReference>
<dbReference type="PRINTS" id="PR00193">
    <property type="entry name" value="MYOSINHEAVY"/>
</dbReference>
<evidence type="ECO:0000256" key="2">
    <source>
        <dbReference type="ARBA" id="ARBA00022741"/>
    </source>
</evidence>
<reference evidence="11" key="1">
    <citation type="journal article" date="2017" name="bioRxiv">
        <title>Comparative analysis of the genomes of Stylophora pistillata and Acropora digitifera provides evidence for extensive differences between species of corals.</title>
        <authorList>
            <person name="Voolstra C.R."/>
            <person name="Li Y."/>
            <person name="Liew Y.J."/>
            <person name="Baumgarten S."/>
            <person name="Zoccola D."/>
            <person name="Flot J.-F."/>
            <person name="Tambutte S."/>
            <person name="Allemand D."/>
            <person name="Aranda M."/>
        </authorList>
    </citation>
    <scope>NUCLEOTIDE SEQUENCE [LARGE SCALE GENOMIC DNA]</scope>
</reference>
<dbReference type="PANTHER" id="PTHR13140">
    <property type="entry name" value="MYOSIN"/>
    <property type="match status" value="1"/>
</dbReference>
<accession>A0A2B4SUZ0</accession>
<dbReference type="Gene3D" id="1.10.10.820">
    <property type="match status" value="1"/>
</dbReference>
<evidence type="ECO:0000256" key="7">
    <source>
        <dbReference type="PROSITE-ProRule" id="PRU00782"/>
    </source>
</evidence>
<dbReference type="SMART" id="SM00015">
    <property type="entry name" value="IQ"/>
    <property type="match status" value="2"/>
</dbReference>
<dbReference type="FunFam" id="3.40.850.10:FF:000101">
    <property type="entry name" value="Slow myosin heavy chain 2"/>
    <property type="match status" value="1"/>
</dbReference>
<dbReference type="Pfam" id="PF00063">
    <property type="entry name" value="Myosin_head"/>
    <property type="match status" value="1"/>
</dbReference>
<keyword evidence="11" id="KW-1185">Reference proteome</keyword>
<dbReference type="AlphaFoldDB" id="A0A2B4SUZ0"/>
<dbReference type="SUPFAM" id="SSF52540">
    <property type="entry name" value="P-loop containing nucleoside triphosphate hydrolases"/>
    <property type="match status" value="1"/>
</dbReference>
<dbReference type="InterPro" id="IPR027417">
    <property type="entry name" value="P-loop_NTPase"/>
</dbReference>
<name>A0A2B4SUZ0_STYPI</name>
<dbReference type="GO" id="GO:0005524">
    <property type="term" value="F:ATP binding"/>
    <property type="evidence" value="ECO:0007669"/>
    <property type="project" value="UniProtKB-UniRule"/>
</dbReference>